<evidence type="ECO:0000313" key="3">
    <source>
        <dbReference type="Proteomes" id="UP000319296"/>
    </source>
</evidence>
<protein>
    <recommendedName>
        <fullName evidence="4">Tetratricopeptide repeat protein</fullName>
    </recommendedName>
</protein>
<keyword evidence="1" id="KW-1133">Transmembrane helix</keyword>
<sequence length="219" mass="25286">MAIDLAGFLKKKKILIIFFSIGVLIVIGGLLGYRYYNGYRENKAYTLLGKGIRLYLSVGTSKTGNLKNIKKSIIILKQLKTKYNGTKAEVISNFYIGSDYLLLRNYKKSIKYFKKYTDRFPIPHKNNISYLAYSNIVTAELNQKNNLKSINYLKKMAKINNVKLQEYAMLEEASIYTMIGKPKNAVAIYKKMMENDAMTKNRSYIENLIQLNSRNITHK</sequence>
<keyword evidence="1" id="KW-0812">Transmembrane</keyword>
<evidence type="ECO:0000313" key="2">
    <source>
        <dbReference type="EMBL" id="RZD18109.1"/>
    </source>
</evidence>
<keyword evidence="1" id="KW-0472">Membrane</keyword>
<feature type="transmembrane region" description="Helical" evidence="1">
    <location>
        <begin position="14"/>
        <end position="33"/>
    </location>
</feature>
<organism evidence="2 3">
    <name type="scientific">Candidatus Acididesulfobacter diazotrophicus</name>
    <dbReference type="NCBI Taxonomy" id="2597226"/>
    <lineage>
        <taxon>Bacteria</taxon>
        <taxon>Deltaproteobacteria</taxon>
        <taxon>Candidatus Acidulodesulfobacterales</taxon>
        <taxon>Candidatus Acididesulfobacter</taxon>
    </lineage>
</organism>
<comment type="caution">
    <text evidence="2">The sequence shown here is derived from an EMBL/GenBank/DDBJ whole genome shotgun (WGS) entry which is preliminary data.</text>
</comment>
<reference evidence="2 3" key="1">
    <citation type="journal article" date="2019" name="ISME J.">
        <title>Insights into ecological role of a new deltaproteobacterial order Candidatus Acidulodesulfobacterales by metagenomics and metatranscriptomics.</title>
        <authorList>
            <person name="Tan S."/>
            <person name="Liu J."/>
            <person name="Fang Y."/>
            <person name="Hedlund B.P."/>
            <person name="Lian Z.H."/>
            <person name="Huang L.Y."/>
            <person name="Li J.T."/>
            <person name="Huang L.N."/>
            <person name="Li W.J."/>
            <person name="Jiang H.C."/>
            <person name="Dong H.L."/>
            <person name="Shu W.S."/>
        </authorList>
    </citation>
    <scope>NUCLEOTIDE SEQUENCE [LARGE SCALE GENOMIC DNA]</scope>
    <source>
        <strain evidence="2">AP1</strain>
    </source>
</reference>
<name>A0A519BLJ6_9DELT</name>
<dbReference type="SUPFAM" id="SSF81901">
    <property type="entry name" value="HCP-like"/>
    <property type="match status" value="1"/>
</dbReference>
<evidence type="ECO:0008006" key="4">
    <source>
        <dbReference type="Google" id="ProtNLM"/>
    </source>
</evidence>
<proteinExistence type="predicted"/>
<gene>
    <name evidence="2" type="ORF">EVG15_07675</name>
</gene>
<evidence type="ECO:0000256" key="1">
    <source>
        <dbReference type="SAM" id="Phobius"/>
    </source>
</evidence>
<dbReference type="Proteomes" id="UP000319296">
    <property type="component" value="Unassembled WGS sequence"/>
</dbReference>
<dbReference type="Gene3D" id="1.25.40.10">
    <property type="entry name" value="Tetratricopeptide repeat domain"/>
    <property type="match status" value="1"/>
</dbReference>
<dbReference type="InterPro" id="IPR011990">
    <property type="entry name" value="TPR-like_helical_dom_sf"/>
</dbReference>
<accession>A0A519BLJ6</accession>
<dbReference type="AlphaFoldDB" id="A0A519BLJ6"/>
<dbReference type="EMBL" id="SGBB01000014">
    <property type="protein sequence ID" value="RZD18109.1"/>
    <property type="molecule type" value="Genomic_DNA"/>
</dbReference>